<dbReference type="Pfam" id="PF10318">
    <property type="entry name" value="7TM_GPCR_Srh"/>
    <property type="match status" value="1"/>
</dbReference>
<feature type="transmembrane region" description="Helical" evidence="1">
    <location>
        <begin position="144"/>
        <end position="165"/>
    </location>
</feature>
<dbReference type="PANTHER" id="PTHR46891">
    <property type="entry name" value="SERPENTINE RECEPTOR, CLASS H-RELATED"/>
    <property type="match status" value="1"/>
</dbReference>
<evidence type="ECO:0000256" key="1">
    <source>
        <dbReference type="SAM" id="Phobius"/>
    </source>
</evidence>
<sequence length="351" mass="39887">MEKSFNLSFYQYQDSVIEKYLITTLILPILTLPVYVEGIYCLYTSNDKLERHYLSVLKSHVFLSIIGEIFGFFFMRPVVILPVVGLYSSGLLGYYNFSTFIQLIILFFLYQINACTMIHLLVLRLKSILPLTFRFYRESTKLGTVFVYATYFLSVASLSNFILLVENQDVAKHHWSRWLDGNVPNKFWSDNYIVTSGSNLRFALFLKLCGISLVSYIAACIAIPTAAFQILNRMKGLLSMHVVQAQKQYIKALVFQVFIIVAFLLLPFATFIVGLEMRINSPVLVSVSIILAMIHGAAATFVMILANKPHRVVFFSHLNSCYSSVTCTNNLRDQKISDSQSVSVPNFVVSI</sequence>
<keyword evidence="3" id="KW-1185">Reference proteome</keyword>
<dbReference type="InParanoid" id="E3LTH8"/>
<feature type="transmembrane region" description="Helical" evidence="1">
    <location>
        <begin position="204"/>
        <end position="231"/>
    </location>
</feature>
<feature type="transmembrane region" description="Helical" evidence="1">
    <location>
        <begin position="285"/>
        <end position="306"/>
    </location>
</feature>
<feature type="transmembrane region" description="Helical" evidence="1">
    <location>
        <begin position="100"/>
        <end position="123"/>
    </location>
</feature>
<dbReference type="eggNOG" id="ENOG502THRT">
    <property type="taxonomic scope" value="Eukaryota"/>
</dbReference>
<dbReference type="EMBL" id="DS268415">
    <property type="protein sequence ID" value="EFP10833.1"/>
    <property type="molecule type" value="Genomic_DNA"/>
</dbReference>
<protein>
    <submittedName>
        <fullName evidence="2">CRE-SRH-28 protein</fullName>
    </submittedName>
</protein>
<proteinExistence type="predicted"/>
<dbReference type="OMA" id="KPHRTIF"/>
<accession>E3LTH8</accession>
<dbReference type="OrthoDB" id="5845789at2759"/>
<feature type="transmembrane region" description="Helical" evidence="1">
    <location>
        <begin position="20"/>
        <end position="40"/>
    </location>
</feature>
<name>E3LTH8_CAERE</name>
<keyword evidence="1" id="KW-0812">Transmembrane</keyword>
<feature type="transmembrane region" description="Helical" evidence="1">
    <location>
        <begin position="61"/>
        <end position="88"/>
    </location>
</feature>
<dbReference type="FunCoup" id="E3LTH8">
    <property type="interactions" value="425"/>
</dbReference>
<dbReference type="InterPro" id="IPR019422">
    <property type="entry name" value="7TM_GPCR_serpentine_rcpt_Srh"/>
</dbReference>
<dbReference type="AlphaFoldDB" id="E3LTH8"/>
<evidence type="ECO:0000313" key="2">
    <source>
        <dbReference type="EMBL" id="EFP10833.1"/>
    </source>
</evidence>
<reference evidence="2" key="1">
    <citation type="submission" date="2007-07" db="EMBL/GenBank/DDBJ databases">
        <title>PCAP assembly of the Caenorhabditis remanei genome.</title>
        <authorList>
            <consortium name="The Caenorhabditis remanei Sequencing Consortium"/>
            <person name="Wilson R.K."/>
        </authorList>
    </citation>
    <scope>NUCLEOTIDE SEQUENCE [LARGE SCALE GENOMIC DNA]</scope>
    <source>
        <strain evidence="2">PB4641</strain>
    </source>
</reference>
<dbReference type="Proteomes" id="UP000008281">
    <property type="component" value="Unassembled WGS sequence"/>
</dbReference>
<keyword evidence="1" id="KW-0472">Membrane</keyword>
<dbReference type="PANTHER" id="PTHR46891:SF9">
    <property type="entry name" value="SERPENTINE RECEPTOR, CLASS H-RELATED"/>
    <property type="match status" value="1"/>
</dbReference>
<feature type="transmembrane region" description="Helical" evidence="1">
    <location>
        <begin position="252"/>
        <end position="273"/>
    </location>
</feature>
<dbReference type="HOGENOM" id="CLU_066309_0_0_1"/>
<gene>
    <name evidence="2" type="primary">Cre-srh-28</name>
    <name evidence="2" type="ORF">CRE_31170</name>
</gene>
<keyword evidence="1" id="KW-1133">Transmembrane helix</keyword>
<organism evidence="3">
    <name type="scientific">Caenorhabditis remanei</name>
    <name type="common">Caenorhabditis vulgaris</name>
    <dbReference type="NCBI Taxonomy" id="31234"/>
    <lineage>
        <taxon>Eukaryota</taxon>
        <taxon>Metazoa</taxon>
        <taxon>Ecdysozoa</taxon>
        <taxon>Nematoda</taxon>
        <taxon>Chromadorea</taxon>
        <taxon>Rhabditida</taxon>
        <taxon>Rhabditina</taxon>
        <taxon>Rhabditomorpha</taxon>
        <taxon>Rhabditoidea</taxon>
        <taxon>Rhabditidae</taxon>
        <taxon>Peloderinae</taxon>
        <taxon>Caenorhabditis</taxon>
    </lineage>
</organism>
<evidence type="ECO:0000313" key="3">
    <source>
        <dbReference type="Proteomes" id="UP000008281"/>
    </source>
</evidence>